<accession>A0A2U8FNE2</accession>
<dbReference type="Proteomes" id="UP000244892">
    <property type="component" value="Chromosome"/>
</dbReference>
<keyword evidence="2" id="KW-1185">Reference proteome</keyword>
<dbReference type="OrthoDB" id="9796370at2"/>
<gene>
    <name evidence="1" type="ORF">DEH84_02185</name>
</gene>
<evidence type="ECO:0000313" key="1">
    <source>
        <dbReference type="EMBL" id="AWI52368.1"/>
    </source>
</evidence>
<dbReference type="KEGG" id="aon:DEH84_02185"/>
<organism evidence="1 2">
    <name type="scientific">Aquabacterium olei</name>
    <dbReference type="NCBI Taxonomy" id="1296669"/>
    <lineage>
        <taxon>Bacteria</taxon>
        <taxon>Pseudomonadati</taxon>
        <taxon>Pseudomonadota</taxon>
        <taxon>Betaproteobacteria</taxon>
        <taxon>Burkholderiales</taxon>
        <taxon>Aquabacterium</taxon>
    </lineage>
</organism>
<dbReference type="RefSeq" id="WP_109034346.1">
    <property type="nucleotide sequence ID" value="NZ_CP029210.1"/>
</dbReference>
<reference evidence="1 2" key="1">
    <citation type="submission" date="2018-05" db="EMBL/GenBank/DDBJ databases">
        <title>complete genome sequence of Aquabacterium olei NBRC 110486.</title>
        <authorList>
            <person name="Tang B."/>
            <person name="Chang J."/>
            <person name="Zhang L."/>
            <person name="Yang H."/>
        </authorList>
    </citation>
    <scope>NUCLEOTIDE SEQUENCE [LARGE SCALE GENOMIC DNA]</scope>
    <source>
        <strain evidence="1 2">NBRC 110486</strain>
    </source>
</reference>
<proteinExistence type="predicted"/>
<dbReference type="AlphaFoldDB" id="A0A2U8FNE2"/>
<evidence type="ECO:0000313" key="2">
    <source>
        <dbReference type="Proteomes" id="UP000244892"/>
    </source>
</evidence>
<protein>
    <submittedName>
        <fullName evidence="1">Uncharacterized protein</fullName>
    </submittedName>
</protein>
<dbReference type="EMBL" id="CP029210">
    <property type="protein sequence ID" value="AWI52368.1"/>
    <property type="molecule type" value="Genomic_DNA"/>
</dbReference>
<name>A0A2U8FNE2_9BURK</name>
<sequence>MVYATVAKQQPHLHFLAGETNGYAGWDGWVECSYEEHLEFRAHKSVWELSTDRNYEQKFKRDYRSACTKALPNGWRKADTIYVGLTMWSVTPIALAKIKAEIIKKNGNPWAGVVLLAADDVLQWLEKLPSVEDWATVEFRAGVGRFGKALEHWFSSWAKQTTPHVSTELLSCGRDLTPLVGAFKTESGPSAALQCDSQDEAVALVYCAMQTLPEDEARLLLANALVVTNEDFADSLADEEPPANGLQTVVLTPPATVHQNRLVQAGYRVIRALGRVDDAVGVLQFERASVRDFAAALASDHMSVSPADAEIQARSAGCSVSIWHIRNLFQRAAQPGLPAWAVSPSDAVIAAVFAGAWVDVSEKDVTLLASIAGMPGAQIESVLTPFALGPTPLLERVGVNRLIIAPTEPPRL</sequence>